<dbReference type="InterPro" id="IPR025398">
    <property type="entry name" value="DUF4371"/>
</dbReference>
<dbReference type="EMBL" id="JBDFQZ010000014">
    <property type="protein sequence ID" value="KAK9666171.1"/>
    <property type="molecule type" value="Genomic_DNA"/>
</dbReference>
<evidence type="ECO:0000259" key="1">
    <source>
        <dbReference type="SMART" id="SM00597"/>
    </source>
</evidence>
<keyword evidence="3" id="KW-1185">Reference proteome</keyword>
<dbReference type="SMART" id="SM00597">
    <property type="entry name" value="ZnF_TTF"/>
    <property type="match status" value="1"/>
</dbReference>
<comment type="caution">
    <text evidence="2">The sequence shown here is derived from an EMBL/GenBank/DDBJ whole genome shotgun (WGS) entry which is preliminary data.</text>
</comment>
<dbReference type="PANTHER" id="PTHR11697:SF230">
    <property type="entry name" value="ZINC FINGER, MYM DOMAIN CONTAINING 1"/>
    <property type="match status" value="1"/>
</dbReference>
<dbReference type="InterPro" id="IPR008906">
    <property type="entry name" value="HATC_C_dom"/>
</dbReference>
<evidence type="ECO:0000313" key="2">
    <source>
        <dbReference type="EMBL" id="KAK9666171.1"/>
    </source>
</evidence>
<dbReference type="InterPro" id="IPR012337">
    <property type="entry name" value="RNaseH-like_sf"/>
</dbReference>
<dbReference type="GO" id="GO:0046983">
    <property type="term" value="F:protein dimerization activity"/>
    <property type="evidence" value="ECO:0007669"/>
    <property type="project" value="InterPro"/>
</dbReference>
<dbReference type="Pfam" id="PF14291">
    <property type="entry name" value="DUF4371"/>
    <property type="match status" value="1"/>
</dbReference>
<organism evidence="2 3">
    <name type="scientific">Saponaria officinalis</name>
    <name type="common">Common soapwort</name>
    <name type="synonym">Lychnis saponaria</name>
    <dbReference type="NCBI Taxonomy" id="3572"/>
    <lineage>
        <taxon>Eukaryota</taxon>
        <taxon>Viridiplantae</taxon>
        <taxon>Streptophyta</taxon>
        <taxon>Embryophyta</taxon>
        <taxon>Tracheophyta</taxon>
        <taxon>Spermatophyta</taxon>
        <taxon>Magnoliopsida</taxon>
        <taxon>eudicotyledons</taxon>
        <taxon>Gunneridae</taxon>
        <taxon>Pentapetalae</taxon>
        <taxon>Caryophyllales</taxon>
        <taxon>Caryophyllaceae</taxon>
        <taxon>Caryophylleae</taxon>
        <taxon>Saponaria</taxon>
    </lineage>
</organism>
<protein>
    <recommendedName>
        <fullName evidence="1">TTF-type domain-containing protein</fullName>
    </recommendedName>
</protein>
<gene>
    <name evidence="2" type="ORF">RND81_14G166300</name>
</gene>
<dbReference type="InterPro" id="IPR006580">
    <property type="entry name" value="Znf_TTF"/>
</dbReference>
<feature type="domain" description="TTF-type" evidence="1">
    <location>
        <begin position="93"/>
        <end position="184"/>
    </location>
</feature>
<dbReference type="Proteomes" id="UP001443914">
    <property type="component" value="Unassembled WGS sequence"/>
</dbReference>
<name>A0AAW1GR94_SAPOF</name>
<proteinExistence type="predicted"/>
<dbReference type="PANTHER" id="PTHR11697">
    <property type="entry name" value="GENERAL TRANSCRIPTION FACTOR 2-RELATED ZINC FINGER PROTEIN"/>
    <property type="match status" value="1"/>
</dbReference>
<dbReference type="Pfam" id="PF05699">
    <property type="entry name" value="Dimer_Tnp_hAT"/>
    <property type="match status" value="1"/>
</dbReference>
<reference evidence="2" key="1">
    <citation type="submission" date="2024-03" db="EMBL/GenBank/DDBJ databases">
        <title>WGS assembly of Saponaria officinalis var. Norfolk2.</title>
        <authorList>
            <person name="Jenkins J."/>
            <person name="Shu S."/>
            <person name="Grimwood J."/>
            <person name="Barry K."/>
            <person name="Goodstein D."/>
            <person name="Schmutz J."/>
            <person name="Leebens-Mack J."/>
            <person name="Osbourn A."/>
        </authorList>
    </citation>
    <scope>NUCLEOTIDE SEQUENCE [LARGE SCALE GENOMIC DNA]</scope>
    <source>
        <strain evidence="2">JIC</strain>
    </source>
</reference>
<accession>A0AAW1GR94</accession>
<dbReference type="SUPFAM" id="SSF53098">
    <property type="entry name" value="Ribonuclease H-like"/>
    <property type="match status" value="1"/>
</dbReference>
<sequence length="750" mass="86521">MADPWSCRVAHTYEPRSSRVDHTARPRPRRVVYTARPWFTHYDITSLERDPEKRHPIDSYPLNERDNIRRAYVVHGPYQPHLKNYPNNKRGAQGRRFCHKWFKEWHWLEYSIEHDKAYYFPCFLFDEFIPSRHPSFTEDGFNGWKNVMSKQSGMIFHVGGLTSIHNASMQKWENLKNPSRHIEKVINTLSSQEVAKNRLRLIASIEAVRLLARQGCSFRGHDESIDSLNGGNFDAVLGSFKRINDEINKVVDNAPENAKYTSPKIQKQIANILGNKVRAMIRDEVGDSKFSILVDETLDVSNKEQMAIILRFVDREELIRERFFKVISVGDTCSQTLKDEISKVLAQYDLQVENIHGQGYDGANNMRGQFNGLQALFLRECHYAYYVHCFAHRLQLSLNAAAKGVHDVWQFFSTLTMIVNFVDSFAKRHSMLKKFREGEILDLVAAGTLEMGSGKNQACTLQKSGATRWGSHFRSISSLIKLFGATQATIDDLYINGVDKVQEEAKSIGKALKKFDFVFCLHMMHDIMRITDFLCQALQKKDIDILNALHFLSIAKEKLQDMRENGWDDLILKVEVFCCDYGISMPDMATPYKKGLRNCDKNITNAHYYRVNIFYIAIDFQMTELDNRFTESSLEILVLSALFDPSHSCRAFRREDVCKLALKYYPSDFSSHDRLALDLECEFFVVDVGKDPTFTNTTSTSHLCRRMMEFGKTSMYPMIYRLICLILTLPVSTATTEKAFSSMSIIKKKT</sequence>
<evidence type="ECO:0000313" key="3">
    <source>
        <dbReference type="Proteomes" id="UP001443914"/>
    </source>
</evidence>
<dbReference type="AlphaFoldDB" id="A0AAW1GR94"/>
<dbReference type="InterPro" id="IPR055298">
    <property type="entry name" value="AtLOH3-like"/>
</dbReference>